<proteinExistence type="predicted"/>
<name>A0A4Y2STA8_ARAVE</name>
<dbReference type="AlphaFoldDB" id="A0A4Y2STA8"/>
<accession>A0A4Y2STA8</accession>
<evidence type="ECO:0000313" key="1">
    <source>
        <dbReference type="EMBL" id="GBN91161.1"/>
    </source>
</evidence>
<evidence type="ECO:0000313" key="2">
    <source>
        <dbReference type="Proteomes" id="UP000499080"/>
    </source>
</evidence>
<reference evidence="1 2" key="1">
    <citation type="journal article" date="2019" name="Sci. Rep.">
        <title>Orb-weaving spider Araneus ventricosus genome elucidates the spidroin gene catalogue.</title>
        <authorList>
            <person name="Kono N."/>
            <person name="Nakamura H."/>
            <person name="Ohtoshi R."/>
            <person name="Moran D.A.P."/>
            <person name="Shinohara A."/>
            <person name="Yoshida Y."/>
            <person name="Fujiwara M."/>
            <person name="Mori M."/>
            <person name="Tomita M."/>
            <person name="Arakawa K."/>
        </authorList>
    </citation>
    <scope>NUCLEOTIDE SEQUENCE [LARGE SCALE GENOMIC DNA]</scope>
</reference>
<dbReference type="Proteomes" id="UP000499080">
    <property type="component" value="Unassembled WGS sequence"/>
</dbReference>
<gene>
    <name evidence="1" type="ORF">AVEN_163259_1</name>
</gene>
<comment type="caution">
    <text evidence="1">The sequence shown here is derived from an EMBL/GenBank/DDBJ whole genome shotgun (WGS) entry which is preliminary data.</text>
</comment>
<protein>
    <submittedName>
        <fullName evidence="1">Uncharacterized protein</fullName>
    </submittedName>
</protein>
<keyword evidence="2" id="KW-1185">Reference proteome</keyword>
<dbReference type="EMBL" id="BGPR01023746">
    <property type="protein sequence ID" value="GBN91161.1"/>
    <property type="molecule type" value="Genomic_DNA"/>
</dbReference>
<feature type="non-terminal residue" evidence="1">
    <location>
        <position position="94"/>
    </location>
</feature>
<organism evidence="1 2">
    <name type="scientific">Araneus ventricosus</name>
    <name type="common">Orbweaver spider</name>
    <name type="synonym">Epeira ventricosa</name>
    <dbReference type="NCBI Taxonomy" id="182803"/>
    <lineage>
        <taxon>Eukaryota</taxon>
        <taxon>Metazoa</taxon>
        <taxon>Ecdysozoa</taxon>
        <taxon>Arthropoda</taxon>
        <taxon>Chelicerata</taxon>
        <taxon>Arachnida</taxon>
        <taxon>Araneae</taxon>
        <taxon>Araneomorphae</taxon>
        <taxon>Entelegynae</taxon>
        <taxon>Araneoidea</taxon>
        <taxon>Araneidae</taxon>
        <taxon>Araneus</taxon>
    </lineage>
</organism>
<sequence>MTKRFLPSRIGSLTKVRMEKMEQVNRLMKRARIQIGNPPLRRSKSAAAVDSLRKCHNGYRVAEGTFGTSLVHESKSFVTIQRPFRLEYQNCHSP</sequence>